<dbReference type="RefSeq" id="WP_126798676.1">
    <property type="nucleotide sequence ID" value="NZ_PIPO01000003.1"/>
</dbReference>
<keyword evidence="3" id="KW-1185">Reference proteome</keyword>
<sequence>MGIRIFALLAACAVMVACSSTDMSDAERDARMAECQLIDDDRERAECLERLALGEDAVDPSGQVEPVQ</sequence>
<name>A0A432WGQ7_9GAMM</name>
<protein>
    <recommendedName>
        <fullName evidence="4">Entry exclusion lipoprotein TrbK</fullName>
    </recommendedName>
</protein>
<evidence type="ECO:0000256" key="1">
    <source>
        <dbReference type="SAM" id="SignalP"/>
    </source>
</evidence>
<dbReference type="AlphaFoldDB" id="A0A432WGQ7"/>
<evidence type="ECO:0008006" key="4">
    <source>
        <dbReference type="Google" id="ProtNLM"/>
    </source>
</evidence>
<dbReference type="Proteomes" id="UP000287823">
    <property type="component" value="Unassembled WGS sequence"/>
</dbReference>
<comment type="caution">
    <text evidence="2">The sequence shown here is derived from an EMBL/GenBank/DDBJ whole genome shotgun (WGS) entry which is preliminary data.</text>
</comment>
<gene>
    <name evidence="2" type="ORF">CWE14_06645</name>
</gene>
<feature type="chain" id="PRO_5019573968" description="Entry exclusion lipoprotein TrbK" evidence="1">
    <location>
        <begin position="20"/>
        <end position="68"/>
    </location>
</feature>
<evidence type="ECO:0000313" key="3">
    <source>
        <dbReference type="Proteomes" id="UP000287823"/>
    </source>
</evidence>
<feature type="signal peptide" evidence="1">
    <location>
        <begin position="1"/>
        <end position="19"/>
    </location>
</feature>
<organism evidence="2 3">
    <name type="scientific">Aliidiomarina soli</name>
    <dbReference type="NCBI Taxonomy" id="1928574"/>
    <lineage>
        <taxon>Bacteria</taxon>
        <taxon>Pseudomonadati</taxon>
        <taxon>Pseudomonadota</taxon>
        <taxon>Gammaproteobacteria</taxon>
        <taxon>Alteromonadales</taxon>
        <taxon>Idiomarinaceae</taxon>
        <taxon>Aliidiomarina</taxon>
    </lineage>
</organism>
<proteinExistence type="predicted"/>
<dbReference type="PROSITE" id="PS51257">
    <property type="entry name" value="PROKAR_LIPOPROTEIN"/>
    <property type="match status" value="1"/>
</dbReference>
<accession>A0A432WGQ7</accession>
<reference evidence="2 3" key="1">
    <citation type="journal article" date="2011" name="Front. Microbiol.">
        <title>Genomic signatures of strain selection and enhancement in Bacillus atrophaeus var. globigii, a historical biowarfare simulant.</title>
        <authorList>
            <person name="Gibbons H.S."/>
            <person name="Broomall S.M."/>
            <person name="McNew L.A."/>
            <person name="Daligault H."/>
            <person name="Chapman C."/>
            <person name="Bruce D."/>
            <person name="Karavis M."/>
            <person name="Krepps M."/>
            <person name="McGregor P.A."/>
            <person name="Hong C."/>
            <person name="Park K.H."/>
            <person name="Akmal A."/>
            <person name="Feldman A."/>
            <person name="Lin J.S."/>
            <person name="Chang W.E."/>
            <person name="Higgs B.W."/>
            <person name="Demirev P."/>
            <person name="Lindquist J."/>
            <person name="Liem A."/>
            <person name="Fochler E."/>
            <person name="Read T.D."/>
            <person name="Tapia R."/>
            <person name="Johnson S."/>
            <person name="Bishop-Lilly K.A."/>
            <person name="Detter C."/>
            <person name="Han C."/>
            <person name="Sozhamannan S."/>
            <person name="Rosenzweig C.N."/>
            <person name="Skowronski E.W."/>
        </authorList>
    </citation>
    <scope>NUCLEOTIDE SEQUENCE [LARGE SCALE GENOMIC DNA]</scope>
    <source>
        <strain evidence="2 3">Y4G10-17</strain>
    </source>
</reference>
<dbReference type="EMBL" id="PIPO01000003">
    <property type="protein sequence ID" value="RUO32921.1"/>
    <property type="molecule type" value="Genomic_DNA"/>
</dbReference>
<evidence type="ECO:0000313" key="2">
    <source>
        <dbReference type="EMBL" id="RUO32921.1"/>
    </source>
</evidence>
<keyword evidence="1" id="KW-0732">Signal</keyword>